<reference evidence="6" key="1">
    <citation type="journal article" date="2020" name="mSystems">
        <title>Genome- and Community-Level Interaction Insights into Carbon Utilization and Element Cycling Functions of Hydrothermarchaeota in Hydrothermal Sediment.</title>
        <authorList>
            <person name="Zhou Z."/>
            <person name="Liu Y."/>
            <person name="Xu W."/>
            <person name="Pan J."/>
            <person name="Luo Z.H."/>
            <person name="Li M."/>
        </authorList>
    </citation>
    <scope>NUCLEOTIDE SEQUENCE [LARGE SCALE GENOMIC DNA]</scope>
    <source>
        <strain evidence="6">HyVt-102</strain>
    </source>
</reference>
<feature type="transmembrane region" description="Helical" evidence="5">
    <location>
        <begin position="21"/>
        <end position="47"/>
    </location>
</feature>
<protein>
    <submittedName>
        <fullName evidence="6">Voltage-gated chloride channel</fullName>
    </submittedName>
</protein>
<feature type="transmembrane region" description="Helical" evidence="5">
    <location>
        <begin position="307"/>
        <end position="331"/>
    </location>
</feature>
<sequence length="367" mass="38986">MKTHLITLIKRYLETPTLLASVIKWFILSSISGIIVGFSTSLFLHLLEVSVEATGHLQYFYLLAPAGFFISTLLIKRFAPNAEGHGTEKVIEAIHRESGRVNPLIAPVKLIATIISIATGGSAGKEGPAAQIGGSLTSTFAGIFKLSDTDRKKLVVCGISAGFSSVFGTPLAGAIFGVEVLFVGQMFYSYLFPSFVSGIIAYMITTKLGVHMLITPAFTLGIEHRLFLYSVVSGIFFGIVSLIFIELMEGGRWVARHIKAGTEVKALLGGLVIAILGYVFSGRYTGLGMEEIGNVLTGNGVHPLSPLWKMVFTSITLNFGGSGGILTPLFYTGTMSGSVFAGWFGLDRALFAALGLVSVLSGAANTP</sequence>
<evidence type="ECO:0000256" key="5">
    <source>
        <dbReference type="SAM" id="Phobius"/>
    </source>
</evidence>
<accession>A0A7C0VAM1</accession>
<evidence type="ECO:0000256" key="3">
    <source>
        <dbReference type="ARBA" id="ARBA00022989"/>
    </source>
</evidence>
<feature type="transmembrane region" description="Helical" evidence="5">
    <location>
        <begin position="187"/>
        <end position="205"/>
    </location>
</feature>
<dbReference type="Pfam" id="PF00654">
    <property type="entry name" value="Voltage_CLC"/>
    <property type="match status" value="1"/>
</dbReference>
<dbReference type="InterPro" id="IPR050368">
    <property type="entry name" value="ClC-type_chloride_channel"/>
</dbReference>
<dbReference type="AlphaFoldDB" id="A0A7C0VAM1"/>
<organism evidence="6">
    <name type="scientific">candidate division WOR-3 bacterium</name>
    <dbReference type="NCBI Taxonomy" id="2052148"/>
    <lineage>
        <taxon>Bacteria</taxon>
        <taxon>Bacteria division WOR-3</taxon>
    </lineage>
</organism>
<evidence type="ECO:0000256" key="4">
    <source>
        <dbReference type="ARBA" id="ARBA00023136"/>
    </source>
</evidence>
<comment type="subcellular location">
    <subcellularLocation>
        <location evidence="1">Membrane</location>
        <topology evidence="1">Multi-pass membrane protein</topology>
    </subcellularLocation>
</comment>
<dbReference type="EMBL" id="DQWE01000150">
    <property type="protein sequence ID" value="HDI82777.1"/>
    <property type="molecule type" value="Genomic_DNA"/>
</dbReference>
<evidence type="ECO:0000256" key="1">
    <source>
        <dbReference type="ARBA" id="ARBA00004141"/>
    </source>
</evidence>
<comment type="caution">
    <text evidence="6">The sequence shown here is derived from an EMBL/GenBank/DDBJ whole genome shotgun (WGS) entry which is preliminary data.</text>
</comment>
<feature type="transmembrane region" description="Helical" evidence="5">
    <location>
        <begin position="267"/>
        <end position="286"/>
    </location>
</feature>
<keyword evidence="2 5" id="KW-0812">Transmembrane</keyword>
<name>A0A7C0VAM1_UNCW3</name>
<dbReference type="InterPro" id="IPR014743">
    <property type="entry name" value="Cl-channel_core"/>
</dbReference>
<keyword evidence="4 5" id="KW-0472">Membrane</keyword>
<evidence type="ECO:0000256" key="2">
    <source>
        <dbReference type="ARBA" id="ARBA00022692"/>
    </source>
</evidence>
<dbReference type="InterPro" id="IPR001807">
    <property type="entry name" value="ClC"/>
</dbReference>
<gene>
    <name evidence="6" type="ORF">ENF18_03180</name>
</gene>
<feature type="transmembrane region" description="Helical" evidence="5">
    <location>
        <begin position="226"/>
        <end position="247"/>
    </location>
</feature>
<feature type="non-terminal residue" evidence="6">
    <location>
        <position position="367"/>
    </location>
</feature>
<evidence type="ECO:0000313" key="6">
    <source>
        <dbReference type="EMBL" id="HDI82777.1"/>
    </source>
</evidence>
<feature type="transmembrane region" description="Helical" evidence="5">
    <location>
        <begin position="59"/>
        <end position="79"/>
    </location>
</feature>
<dbReference type="PRINTS" id="PR00762">
    <property type="entry name" value="CLCHANNEL"/>
</dbReference>
<dbReference type="PANTHER" id="PTHR43427">
    <property type="entry name" value="CHLORIDE CHANNEL PROTEIN CLC-E"/>
    <property type="match status" value="1"/>
</dbReference>
<feature type="transmembrane region" description="Helical" evidence="5">
    <location>
        <begin position="154"/>
        <end position="175"/>
    </location>
</feature>
<dbReference type="Gene3D" id="1.10.3080.10">
    <property type="entry name" value="Clc chloride channel"/>
    <property type="match status" value="1"/>
</dbReference>
<dbReference type="GO" id="GO:0015108">
    <property type="term" value="F:chloride transmembrane transporter activity"/>
    <property type="evidence" value="ECO:0007669"/>
    <property type="project" value="InterPro"/>
</dbReference>
<dbReference type="GO" id="GO:0016020">
    <property type="term" value="C:membrane"/>
    <property type="evidence" value="ECO:0007669"/>
    <property type="project" value="UniProtKB-SubCell"/>
</dbReference>
<proteinExistence type="predicted"/>
<keyword evidence="3 5" id="KW-1133">Transmembrane helix</keyword>
<dbReference type="Proteomes" id="UP000885847">
    <property type="component" value="Unassembled WGS sequence"/>
</dbReference>
<dbReference type="SUPFAM" id="SSF81340">
    <property type="entry name" value="Clc chloride channel"/>
    <property type="match status" value="1"/>
</dbReference>